<dbReference type="GO" id="GO:0006325">
    <property type="term" value="P:chromatin organization"/>
    <property type="evidence" value="ECO:0007669"/>
    <property type="project" value="UniProtKB-KW"/>
</dbReference>
<dbReference type="InterPro" id="IPR011011">
    <property type="entry name" value="Znf_FYVE_PHD"/>
</dbReference>
<dbReference type="SUPFAM" id="SSF51197">
    <property type="entry name" value="Clavaminate synthase-like"/>
    <property type="match status" value="1"/>
</dbReference>
<dbReference type="PROSITE" id="PS51184">
    <property type="entry name" value="JMJC"/>
    <property type="match status" value="1"/>
</dbReference>
<dbReference type="Pfam" id="PF02373">
    <property type="entry name" value="JmjC"/>
    <property type="match status" value="1"/>
</dbReference>
<keyword evidence="4 13" id="KW-0863">Zinc-finger</keyword>
<feature type="region of interest" description="Disordered" evidence="14">
    <location>
        <begin position="800"/>
        <end position="914"/>
    </location>
</feature>
<evidence type="ECO:0000256" key="4">
    <source>
        <dbReference type="ARBA" id="ARBA00022771"/>
    </source>
</evidence>
<dbReference type="SMART" id="SM00249">
    <property type="entry name" value="PHD"/>
    <property type="match status" value="1"/>
</dbReference>
<evidence type="ECO:0000256" key="8">
    <source>
        <dbReference type="ARBA" id="ARBA00023002"/>
    </source>
</evidence>
<dbReference type="SMART" id="SM00558">
    <property type="entry name" value="JmjC"/>
    <property type="match status" value="1"/>
</dbReference>
<evidence type="ECO:0000256" key="7">
    <source>
        <dbReference type="ARBA" id="ARBA00022964"/>
    </source>
</evidence>
<dbReference type="OrthoDB" id="5876800at2759"/>
<dbReference type="InterPro" id="IPR001965">
    <property type="entry name" value="Znf_PHD"/>
</dbReference>
<feature type="compositionally biased region" description="Basic and acidic residues" evidence="14">
    <location>
        <begin position="806"/>
        <end position="832"/>
    </location>
</feature>
<feature type="compositionally biased region" description="Low complexity" evidence="14">
    <location>
        <begin position="836"/>
        <end position="849"/>
    </location>
</feature>
<feature type="region of interest" description="Disordered" evidence="14">
    <location>
        <begin position="447"/>
        <end position="468"/>
    </location>
</feature>
<evidence type="ECO:0000256" key="1">
    <source>
        <dbReference type="ARBA" id="ARBA00004123"/>
    </source>
</evidence>
<dbReference type="SUPFAM" id="SSF57903">
    <property type="entry name" value="FYVE/PHD zinc finger"/>
    <property type="match status" value="1"/>
</dbReference>
<evidence type="ECO:0000313" key="18">
    <source>
        <dbReference type="Proteomes" id="UP000245119"/>
    </source>
</evidence>
<dbReference type="GO" id="GO:0005634">
    <property type="term" value="C:nucleus"/>
    <property type="evidence" value="ECO:0007669"/>
    <property type="project" value="UniProtKB-SubCell"/>
</dbReference>
<dbReference type="CDD" id="cd15554">
    <property type="entry name" value="PHD_PHF2_like"/>
    <property type="match status" value="1"/>
</dbReference>
<feature type="region of interest" description="Disordered" evidence="14">
    <location>
        <begin position="615"/>
        <end position="678"/>
    </location>
</feature>
<accession>A0A2T7NUK4</accession>
<evidence type="ECO:0000256" key="9">
    <source>
        <dbReference type="ARBA" id="ARBA00023004"/>
    </source>
</evidence>
<comment type="subcellular location">
    <subcellularLocation>
        <location evidence="1">Nucleus</location>
    </subcellularLocation>
</comment>
<dbReference type="InterPro" id="IPR041070">
    <property type="entry name" value="JHD"/>
</dbReference>
<dbReference type="InterPro" id="IPR003347">
    <property type="entry name" value="JmjC_dom"/>
</dbReference>
<keyword evidence="18" id="KW-1185">Reference proteome</keyword>
<keyword evidence="10" id="KW-0805">Transcription regulation</keyword>
<dbReference type="GO" id="GO:0008270">
    <property type="term" value="F:zinc ion binding"/>
    <property type="evidence" value="ECO:0007669"/>
    <property type="project" value="UniProtKB-KW"/>
</dbReference>
<comment type="caution">
    <text evidence="17">The sequence shown here is derived from an EMBL/GenBank/DDBJ whole genome shotgun (WGS) entry which is preliminary data.</text>
</comment>
<dbReference type="InterPro" id="IPR050690">
    <property type="entry name" value="JHDM1_Histone_Demethylase"/>
</dbReference>
<evidence type="ECO:0000256" key="3">
    <source>
        <dbReference type="ARBA" id="ARBA00022723"/>
    </source>
</evidence>
<evidence type="ECO:0000256" key="14">
    <source>
        <dbReference type="SAM" id="MobiDB-lite"/>
    </source>
</evidence>
<dbReference type="PANTHER" id="PTHR23123">
    <property type="entry name" value="PHD/F-BOX CONTAINING PROTEIN"/>
    <property type="match status" value="1"/>
</dbReference>
<feature type="compositionally biased region" description="Basic and acidic residues" evidence="14">
    <location>
        <begin position="457"/>
        <end position="468"/>
    </location>
</feature>
<gene>
    <name evidence="17" type="ORF">C0Q70_15320</name>
</gene>
<keyword evidence="8" id="KW-0560">Oxidoreductase</keyword>
<comment type="similarity">
    <text evidence="2">Belongs to the JHDM1 histone demethylase family. JHDM1D subfamily.</text>
</comment>
<evidence type="ECO:0000256" key="2">
    <source>
        <dbReference type="ARBA" id="ARBA00006942"/>
    </source>
</evidence>
<feature type="domain" description="JmjC" evidence="16">
    <location>
        <begin position="198"/>
        <end position="358"/>
    </location>
</feature>
<keyword evidence="9" id="KW-0408">Iron</keyword>
<keyword evidence="3" id="KW-0479">Metal-binding</keyword>
<evidence type="ECO:0000256" key="5">
    <source>
        <dbReference type="ARBA" id="ARBA00022833"/>
    </source>
</evidence>
<organism evidence="17 18">
    <name type="scientific">Pomacea canaliculata</name>
    <name type="common">Golden apple snail</name>
    <dbReference type="NCBI Taxonomy" id="400727"/>
    <lineage>
        <taxon>Eukaryota</taxon>
        <taxon>Metazoa</taxon>
        <taxon>Spiralia</taxon>
        <taxon>Lophotrochozoa</taxon>
        <taxon>Mollusca</taxon>
        <taxon>Gastropoda</taxon>
        <taxon>Caenogastropoda</taxon>
        <taxon>Architaenioglossa</taxon>
        <taxon>Ampullarioidea</taxon>
        <taxon>Ampullariidae</taxon>
        <taxon>Pomacea</taxon>
    </lineage>
</organism>
<name>A0A2T7NUK4_POMCA</name>
<dbReference type="Pfam" id="PF17811">
    <property type="entry name" value="JHD"/>
    <property type="match status" value="1"/>
</dbReference>
<evidence type="ECO:0000259" key="15">
    <source>
        <dbReference type="PROSITE" id="PS50016"/>
    </source>
</evidence>
<keyword evidence="7" id="KW-0223">Dioxygenase</keyword>
<evidence type="ECO:0000256" key="12">
    <source>
        <dbReference type="ARBA" id="ARBA00023242"/>
    </source>
</evidence>
<dbReference type="Gene3D" id="1.20.58.1360">
    <property type="match status" value="1"/>
</dbReference>
<protein>
    <submittedName>
        <fullName evidence="17">Uncharacterized protein</fullName>
    </submittedName>
</protein>
<dbReference type="STRING" id="400727.A0A2T7NUK4"/>
<keyword evidence="12" id="KW-0539">Nucleus</keyword>
<dbReference type="FunFam" id="3.30.40.10:FF:000193">
    <property type="entry name" value="lysine-specific demethylase PHF2 isoform X1"/>
    <property type="match status" value="1"/>
</dbReference>
<evidence type="ECO:0000256" key="10">
    <source>
        <dbReference type="ARBA" id="ARBA00023015"/>
    </source>
</evidence>
<dbReference type="PROSITE" id="PS50016">
    <property type="entry name" value="ZF_PHD_2"/>
    <property type="match status" value="1"/>
</dbReference>
<evidence type="ECO:0000256" key="11">
    <source>
        <dbReference type="ARBA" id="ARBA00023163"/>
    </source>
</evidence>
<evidence type="ECO:0000256" key="13">
    <source>
        <dbReference type="PROSITE-ProRule" id="PRU00146"/>
    </source>
</evidence>
<reference evidence="17 18" key="1">
    <citation type="submission" date="2018-04" db="EMBL/GenBank/DDBJ databases">
        <title>The genome of golden apple snail Pomacea canaliculata provides insight into stress tolerance and invasive adaptation.</title>
        <authorList>
            <person name="Liu C."/>
            <person name="Liu B."/>
            <person name="Ren Y."/>
            <person name="Zhang Y."/>
            <person name="Wang H."/>
            <person name="Li S."/>
            <person name="Jiang F."/>
            <person name="Yin L."/>
            <person name="Zhang G."/>
            <person name="Qian W."/>
            <person name="Fan W."/>
        </authorList>
    </citation>
    <scope>NUCLEOTIDE SEQUENCE [LARGE SCALE GENOMIC DNA]</scope>
    <source>
        <strain evidence="17">SZHN2017</strain>
        <tissue evidence="17">Muscle</tissue>
    </source>
</reference>
<sequence>MASEEPLYCTCRKPYDETQFMIECDVCNDWFHGSCVGVQEHQAADIEIYHCPKCEETHGPLVLKKRRNWHRHDYSEEEDGKAVQTGTIVFIKELKNRTFPSGDEIIKRMNGSDITKEYFHQHGFTVPILVEKKEGLGMILPPPSFSVEDVEKKVGSLYEIDVIDVARQEDHKMLMRNWTEYFNSPDRQKILNVISLEFSKTKLSEIVDPPSVVRQVSWVSTLWPDDLPEEAEVARPEVQKYCLMGVKDSFTDFHIDFGGTSVWYHVLWGEKVFYLIKPTPSNMSLFESWLSSATQSETFFGDQVDRCWRCVVKQGQTLFIPTAWIHAVFTPIDSLVFGGNFLHNYNIPLQLEAYEIERRVKTPEKYLFPSYETVNWYAAKHVLDVLRECAEDRRKPESFYVNGAIALVQHLKKWTRRKDYFKRGEAHLEGIQYSKIIRSLTAELKHLETQTSNTSPKKTERKTEKKKERCVSAKMASIDLLHKHTEEKLKALQQQSSSIYNFEDEDEVTTPGVLKVRIPKAGALVTKSQDGSAISLSRAESVDAKLKVPPQKRAPGGKKKDGAIPEKDYKAPAKYVILPYPLRTLILSCSPPGMQQQIGSMKEEGLMSSTLTVKANGEEEDESDKDTLVVDENPPPRQAIKKNSASKPGSLRLKLSIANKNRSQGGGAEDGQGENLSEDETAHRLNIPTIRGGLNGSIADILEASGYGTETDFKVDEESVTSSPTMRDAIQGMLTMSRGGRSGSSLFVLGEKSSLEQQTAKRVGGAVELEEEEEQRLMSGYYQDSEYVYPSFELEEDEMLSRKKHDKDDNWNPKARVDVPERREERSQRDGVKNQAVASGLAATAAKLAEMPIPGVKTSKKHGKTKSVEKEFEIKPLPGPSSDLASSTSAFRPGIKRADVSPTHQQQKGGLLFQ</sequence>
<dbReference type="AlphaFoldDB" id="A0A2T7NUK4"/>
<dbReference type="Pfam" id="PF00628">
    <property type="entry name" value="PHD"/>
    <property type="match status" value="1"/>
</dbReference>
<keyword evidence="6" id="KW-0156">Chromatin regulator</keyword>
<dbReference type="InterPro" id="IPR019787">
    <property type="entry name" value="Znf_PHD-finger"/>
</dbReference>
<feature type="domain" description="PHD-type" evidence="15">
    <location>
        <begin position="6"/>
        <end position="57"/>
    </location>
</feature>
<dbReference type="PROSITE" id="PS01359">
    <property type="entry name" value="ZF_PHD_1"/>
    <property type="match status" value="1"/>
</dbReference>
<dbReference type="InterPro" id="IPR019786">
    <property type="entry name" value="Zinc_finger_PHD-type_CS"/>
</dbReference>
<evidence type="ECO:0000313" key="17">
    <source>
        <dbReference type="EMBL" id="PVD24834.1"/>
    </source>
</evidence>
<proteinExistence type="inferred from homology"/>
<keyword evidence="11" id="KW-0804">Transcription</keyword>
<dbReference type="GO" id="GO:0051213">
    <property type="term" value="F:dioxygenase activity"/>
    <property type="evidence" value="ECO:0007669"/>
    <property type="project" value="UniProtKB-KW"/>
</dbReference>
<dbReference type="Proteomes" id="UP000245119">
    <property type="component" value="Linkage Group LG9"/>
</dbReference>
<dbReference type="EMBL" id="PZQS01000009">
    <property type="protein sequence ID" value="PVD24834.1"/>
    <property type="molecule type" value="Genomic_DNA"/>
</dbReference>
<keyword evidence="5" id="KW-0862">Zinc</keyword>
<dbReference type="Gene3D" id="2.60.120.650">
    <property type="entry name" value="Cupin"/>
    <property type="match status" value="1"/>
</dbReference>
<evidence type="ECO:0000256" key="6">
    <source>
        <dbReference type="ARBA" id="ARBA00022853"/>
    </source>
</evidence>
<evidence type="ECO:0000259" key="16">
    <source>
        <dbReference type="PROSITE" id="PS51184"/>
    </source>
</evidence>